<dbReference type="Proteomes" id="UP000663829">
    <property type="component" value="Unassembled WGS sequence"/>
</dbReference>
<dbReference type="PANTHER" id="PTHR24123">
    <property type="entry name" value="ANKYRIN REPEAT-CONTAINING"/>
    <property type="match status" value="1"/>
</dbReference>
<dbReference type="InterPro" id="IPR051165">
    <property type="entry name" value="Multifunctional_ANK_Repeat"/>
</dbReference>
<dbReference type="InterPro" id="IPR002110">
    <property type="entry name" value="Ankyrin_rpt"/>
</dbReference>
<dbReference type="Proteomes" id="UP000681722">
    <property type="component" value="Unassembled WGS sequence"/>
</dbReference>
<dbReference type="SMART" id="SM00248">
    <property type="entry name" value="ANK"/>
    <property type="match status" value="5"/>
</dbReference>
<dbReference type="PANTHER" id="PTHR24123:SF33">
    <property type="entry name" value="PROTEIN HOS4"/>
    <property type="match status" value="1"/>
</dbReference>
<evidence type="ECO:0000313" key="5">
    <source>
        <dbReference type="EMBL" id="CAF3795274.1"/>
    </source>
</evidence>
<evidence type="ECO:0000313" key="4">
    <source>
        <dbReference type="EMBL" id="CAF1023997.1"/>
    </source>
</evidence>
<dbReference type="AlphaFoldDB" id="A0A814IIN5"/>
<comment type="caution">
    <text evidence="4">The sequence shown here is derived from an EMBL/GenBank/DDBJ whole genome shotgun (WGS) entry which is preliminary data.</text>
</comment>
<feature type="repeat" description="ANK" evidence="3">
    <location>
        <begin position="61"/>
        <end position="93"/>
    </location>
</feature>
<dbReference type="EMBL" id="CAJOBC010003670">
    <property type="protein sequence ID" value="CAF3795274.1"/>
    <property type="molecule type" value="Genomic_DNA"/>
</dbReference>
<evidence type="ECO:0000256" key="3">
    <source>
        <dbReference type="PROSITE-ProRule" id="PRU00023"/>
    </source>
</evidence>
<evidence type="ECO:0000256" key="2">
    <source>
        <dbReference type="ARBA" id="ARBA00023043"/>
    </source>
</evidence>
<organism evidence="4 6">
    <name type="scientific">Didymodactylos carnosus</name>
    <dbReference type="NCBI Taxonomy" id="1234261"/>
    <lineage>
        <taxon>Eukaryota</taxon>
        <taxon>Metazoa</taxon>
        <taxon>Spiralia</taxon>
        <taxon>Gnathifera</taxon>
        <taxon>Rotifera</taxon>
        <taxon>Eurotatoria</taxon>
        <taxon>Bdelloidea</taxon>
        <taxon>Philodinida</taxon>
        <taxon>Philodinidae</taxon>
        <taxon>Didymodactylos</taxon>
    </lineage>
</organism>
<dbReference type="SUPFAM" id="SSF48403">
    <property type="entry name" value="Ankyrin repeat"/>
    <property type="match status" value="1"/>
</dbReference>
<dbReference type="Pfam" id="PF12796">
    <property type="entry name" value="Ank_2"/>
    <property type="match status" value="2"/>
</dbReference>
<dbReference type="EMBL" id="CAJNOQ010003670">
    <property type="protein sequence ID" value="CAF1023997.1"/>
    <property type="molecule type" value="Genomic_DNA"/>
</dbReference>
<accession>A0A814IIN5</accession>
<gene>
    <name evidence="4" type="ORF">GPM918_LOCUS14931</name>
    <name evidence="5" type="ORF">SRO942_LOCUS14931</name>
</gene>
<keyword evidence="6" id="KW-1185">Reference proteome</keyword>
<feature type="repeat" description="ANK" evidence="3">
    <location>
        <begin position="149"/>
        <end position="171"/>
    </location>
</feature>
<feature type="repeat" description="ANK" evidence="3">
    <location>
        <begin position="178"/>
        <end position="205"/>
    </location>
</feature>
<dbReference type="PROSITE" id="PS50297">
    <property type="entry name" value="ANK_REP_REGION"/>
    <property type="match status" value="3"/>
</dbReference>
<evidence type="ECO:0000256" key="1">
    <source>
        <dbReference type="ARBA" id="ARBA00022737"/>
    </source>
</evidence>
<keyword evidence="1" id="KW-0677">Repeat</keyword>
<evidence type="ECO:0000313" key="6">
    <source>
        <dbReference type="Proteomes" id="UP000663829"/>
    </source>
</evidence>
<name>A0A814IIN5_9BILA</name>
<dbReference type="OrthoDB" id="10254927at2759"/>
<protein>
    <submittedName>
        <fullName evidence="4">Uncharacterized protein</fullName>
    </submittedName>
</protein>
<reference evidence="4" key="1">
    <citation type="submission" date="2021-02" db="EMBL/GenBank/DDBJ databases">
        <authorList>
            <person name="Nowell W R."/>
        </authorList>
    </citation>
    <scope>NUCLEOTIDE SEQUENCE</scope>
</reference>
<dbReference type="Gene3D" id="1.25.40.20">
    <property type="entry name" value="Ankyrin repeat-containing domain"/>
    <property type="match status" value="2"/>
</dbReference>
<dbReference type="PROSITE" id="PS50088">
    <property type="entry name" value="ANK_REPEAT"/>
    <property type="match status" value="3"/>
</dbReference>
<proteinExistence type="predicted"/>
<dbReference type="InterPro" id="IPR036770">
    <property type="entry name" value="Ankyrin_rpt-contain_sf"/>
</dbReference>
<sequence>MMLTLMSSTNNNNSNSDTTLALGSTFNEQTFYRSCLLGDLERAQCILRTTSQININRQNDEGLTLLHLGCISNFYGLVQLLLQHHAQIDIQDENGWTCLHYIAMKGHRALIKLILNKPPSRLPLMELSSSPENSINISKNDYINLCDKQGKTALILACEYGHLDLAELLIEDYKADVNKNNPLHYASIEGKLDVCQLLIKYGSNVKHVLMPKVVQEICQRGHMQVLRLLVNSKYKLSPPSRADGNSVLYHSIITLDKSVVQELLEHEARLNEKDVHDLLAHVSTLIDSIQHLDQYFDCLTCLFQYRTNFDDSKIAKYFIKQLAEQISLYTSTASSLVIKHALIRLKYLFALSLYGAQIPLRKTTAKWCAQIMCDTQRQVNLSDVFKQLTSTWSLRHILRIKIKRSMITFNRNELKKLQLPQHSQRFLAFDYL</sequence>
<keyword evidence="2 3" id="KW-0040">ANK repeat</keyword>